<dbReference type="Gene3D" id="3.40.50.300">
    <property type="entry name" value="P-loop containing nucleotide triphosphate hydrolases"/>
    <property type="match status" value="1"/>
</dbReference>
<dbReference type="EMBL" id="QRGO01000001">
    <property type="protein sequence ID" value="RDV04370.1"/>
    <property type="molecule type" value="Genomic_DNA"/>
</dbReference>
<comment type="similarity">
    <text evidence="1">Belongs to the ABC transporter superfamily.</text>
</comment>
<name>A0A371B9V9_9BRAD</name>
<dbReference type="CDD" id="cd03224">
    <property type="entry name" value="ABC_TM1139_LivF_branched"/>
    <property type="match status" value="1"/>
</dbReference>
<dbReference type="InterPro" id="IPR003593">
    <property type="entry name" value="AAA+_ATPase"/>
</dbReference>
<dbReference type="GO" id="GO:0015658">
    <property type="term" value="F:branched-chain amino acid transmembrane transporter activity"/>
    <property type="evidence" value="ECO:0007669"/>
    <property type="project" value="TreeGrafter"/>
</dbReference>
<keyword evidence="4 8" id="KW-0067">ATP-binding</keyword>
<dbReference type="PROSITE" id="PS50893">
    <property type="entry name" value="ABC_TRANSPORTER_2"/>
    <property type="match status" value="1"/>
</dbReference>
<evidence type="ECO:0000256" key="4">
    <source>
        <dbReference type="ARBA" id="ARBA00022840"/>
    </source>
</evidence>
<evidence type="ECO:0000313" key="9">
    <source>
        <dbReference type="Proteomes" id="UP000263993"/>
    </source>
</evidence>
<dbReference type="AlphaFoldDB" id="A0A371B9V9"/>
<evidence type="ECO:0000259" key="7">
    <source>
        <dbReference type="PROSITE" id="PS50893"/>
    </source>
</evidence>
<organism evidence="8 9">
    <name type="scientific">Undibacter mobilis</name>
    <dbReference type="NCBI Taxonomy" id="2292256"/>
    <lineage>
        <taxon>Bacteria</taxon>
        <taxon>Pseudomonadati</taxon>
        <taxon>Pseudomonadota</taxon>
        <taxon>Alphaproteobacteria</taxon>
        <taxon>Hyphomicrobiales</taxon>
        <taxon>Nitrobacteraceae</taxon>
        <taxon>Undibacter</taxon>
    </lineage>
</organism>
<dbReference type="PANTHER" id="PTHR43820:SF2">
    <property type="entry name" value="ABC TRANSPORTER ATP-BINDING PROTEIN"/>
    <property type="match status" value="1"/>
</dbReference>
<proteinExistence type="inferred from homology"/>
<dbReference type="GO" id="GO:0005524">
    <property type="term" value="F:ATP binding"/>
    <property type="evidence" value="ECO:0007669"/>
    <property type="project" value="UniProtKB-KW"/>
</dbReference>
<evidence type="ECO:0000256" key="6">
    <source>
        <dbReference type="ARBA" id="ARBA00024722"/>
    </source>
</evidence>
<evidence type="ECO:0000256" key="1">
    <source>
        <dbReference type="ARBA" id="ARBA00005417"/>
    </source>
</evidence>
<dbReference type="InterPro" id="IPR027417">
    <property type="entry name" value="P-loop_NTPase"/>
</dbReference>
<dbReference type="SUPFAM" id="SSF52540">
    <property type="entry name" value="P-loop containing nucleoside triphosphate hydrolases"/>
    <property type="match status" value="1"/>
</dbReference>
<dbReference type="Pfam" id="PF00005">
    <property type="entry name" value="ABC_tran"/>
    <property type="match status" value="1"/>
</dbReference>
<evidence type="ECO:0000313" key="8">
    <source>
        <dbReference type="EMBL" id="RDV04370.1"/>
    </source>
</evidence>
<evidence type="ECO:0000256" key="3">
    <source>
        <dbReference type="ARBA" id="ARBA00022741"/>
    </source>
</evidence>
<comment type="caution">
    <text evidence="8">The sequence shown here is derived from an EMBL/GenBank/DDBJ whole genome shotgun (WGS) entry which is preliminary data.</text>
</comment>
<protein>
    <submittedName>
        <fullName evidence="8">ABC transporter ATP-binding protein</fullName>
    </submittedName>
</protein>
<dbReference type="Proteomes" id="UP000263993">
    <property type="component" value="Unassembled WGS sequence"/>
</dbReference>
<dbReference type="OrthoDB" id="9776369at2"/>
<keyword evidence="3" id="KW-0547">Nucleotide-binding</keyword>
<keyword evidence="2" id="KW-0813">Transport</keyword>
<dbReference type="InterPro" id="IPR003439">
    <property type="entry name" value="ABC_transporter-like_ATP-bd"/>
</dbReference>
<dbReference type="PROSITE" id="PS00211">
    <property type="entry name" value="ABC_TRANSPORTER_1"/>
    <property type="match status" value="1"/>
</dbReference>
<dbReference type="RefSeq" id="WP_115516396.1">
    <property type="nucleotide sequence ID" value="NZ_QRGO01000001.1"/>
</dbReference>
<dbReference type="SMART" id="SM00382">
    <property type="entry name" value="AAA"/>
    <property type="match status" value="1"/>
</dbReference>
<dbReference type="PANTHER" id="PTHR43820">
    <property type="entry name" value="HIGH-AFFINITY BRANCHED-CHAIN AMINO ACID TRANSPORT ATP-BINDING PROTEIN LIVF"/>
    <property type="match status" value="1"/>
</dbReference>
<dbReference type="GO" id="GO:0016887">
    <property type="term" value="F:ATP hydrolysis activity"/>
    <property type="evidence" value="ECO:0007669"/>
    <property type="project" value="InterPro"/>
</dbReference>
<comment type="function">
    <text evidence="6">Involved in beta-(1--&gt;2)glucan export. Transmembrane domains (TMD) form a pore in the inner membrane and the ATP-binding domain (NBD) is responsible for energy generation.</text>
</comment>
<accession>A0A371B9V9</accession>
<dbReference type="InterPro" id="IPR017871">
    <property type="entry name" value="ABC_transporter-like_CS"/>
</dbReference>
<dbReference type="GO" id="GO:0015807">
    <property type="term" value="P:L-amino acid transport"/>
    <property type="evidence" value="ECO:0007669"/>
    <property type="project" value="TreeGrafter"/>
</dbReference>
<sequence length="239" mass="26320">MGEPLLRLQNVTAGYGDAVVLNDVSLDIAESGALAVLGRNGVGKSTLMLTIMGFTQMRAGRVFWRGQDISRQPPHWRANNGIAWVAQEREIFPSLSVEENLTVAAQRGAWTLETIYQMFPRLSERKRNMGNQLSGGEQQMLAIARALMTNPSLLLLDEPFEGLAPVIVEELIRAVKQMLAGQKLAIVLVEQHTDVALELTANAIVLERGAVMHRAPSAELQKDTETLERYVGLRVAAEH</sequence>
<evidence type="ECO:0000256" key="5">
    <source>
        <dbReference type="ARBA" id="ARBA00022970"/>
    </source>
</evidence>
<evidence type="ECO:0000256" key="2">
    <source>
        <dbReference type="ARBA" id="ARBA00022448"/>
    </source>
</evidence>
<feature type="domain" description="ABC transporter" evidence="7">
    <location>
        <begin position="6"/>
        <end position="233"/>
    </location>
</feature>
<keyword evidence="5" id="KW-0029">Amino-acid transport</keyword>
<gene>
    <name evidence="8" type="ORF">DXH78_07155</name>
</gene>
<keyword evidence="9" id="KW-1185">Reference proteome</keyword>
<reference evidence="9" key="1">
    <citation type="submission" date="2018-08" db="EMBL/GenBank/DDBJ databases">
        <authorList>
            <person name="Kim S.-J."/>
            <person name="Jung G.-Y."/>
        </authorList>
    </citation>
    <scope>NUCLEOTIDE SEQUENCE [LARGE SCALE GENOMIC DNA]</scope>
    <source>
        <strain evidence="9">GY_H</strain>
    </source>
</reference>
<dbReference type="InterPro" id="IPR052156">
    <property type="entry name" value="BCAA_Transport_ATP-bd_LivF"/>
</dbReference>